<dbReference type="EMBL" id="MCFG01000015">
    <property type="protein sequence ID" value="ORX86879.1"/>
    <property type="molecule type" value="Genomic_DNA"/>
</dbReference>
<evidence type="ECO:0000313" key="4">
    <source>
        <dbReference type="EMBL" id="ORX86879.1"/>
    </source>
</evidence>
<sequence>MNIEKLQNEVDDFCSFADEYSSKMNDILNGKLSEKDIDNYLNNIENNNTTNLEKNNNVNKNENKVLSTNSQKEARNIKLNTVQKSVDNKENKEKNFLKISEKENNKEPNKLNNIKEKGIDYSKWEHFGENESDNEQEKEDIQKTTNQKKTEKKIKWKERVLNKIESHKEKGNTYYKKYKFEEAIEEYTIAINTAKSPDQELVFGTSELNFMPYKSSFYAVPVDFALYNNRALCYLRLKKYNEVINDCTEALNIQSNSIKALWRRASAYQELKNHELALKDLYKLKKLIENEEKDVNIENNLISLKNINERIELYENEFKQYKDDKKILKEINDSNNKIDNISLDFWINRTLKTIISSKLIKSNKSIENNNTVMIESKNCKMAVLTLINSFRIYPEMIDIFRATNSFQKFTNDTALSIETFNNVVSILVEACLDSEKNTNEMSKYIHIIIGIIVNEFKINNINIIDNKNIQNKKIPSSLKYSHFCSFIHLFSVCFKNKIFFEKAVYNILNPDVLPYLSTFLQFYIKRSCENIKNNKEKFTEQNINNKDSNEIKNKNIKLHKLYQNCTKYIIDWIYYILHNENKVDGNYLLEKIGIKLSLIQELFSESILHHWIEKLPETKGKGKEKGKSKIFYNNIIIENLLEIFNYQINQTKRVTELKKHSLYNVKEKQSIYSYNTSQYLQFLENIKLTILLIFKEAHENIEKNDSYNTLYNKNTLLPCLHNYLLLLNNHGKSISEINLNEYNILDYLIDDLSKSKNEKEFNLNLQWYDTINLILIKLYRIIPSYVEIQLKNNWNNKLSIFFKSLFSNIMKTSQVNTMNNEKMDSSKDNNIKYSNLLYFLNNIHYIDTFLQLLFICLKNNKSEYSFEDNENYSNIINDWDSKYNGYTIFKFIFLNIKSLWIYNNQKDFKNDLSIKIHEIENDKEEENLNKLKETLLLNSIEKNKESFSKVIGNTALCISECADNINECKKLEKYQIIDDILYFLRELTNIQTQTNLAIACSRLIKSEKIQSEFRKKGGFQLLHNLGPKILNKH</sequence>
<dbReference type="GO" id="GO:0101031">
    <property type="term" value="C:protein folding chaperone complex"/>
    <property type="evidence" value="ECO:0007669"/>
    <property type="project" value="TreeGrafter"/>
</dbReference>
<dbReference type="Gene3D" id="1.25.40.10">
    <property type="entry name" value="Tetratricopeptide repeat domain"/>
    <property type="match status" value="1"/>
</dbReference>
<accession>A0A1Y1XMA0</accession>
<organism evidence="4 5">
    <name type="scientific">Anaeromyces robustus</name>
    <dbReference type="NCBI Taxonomy" id="1754192"/>
    <lineage>
        <taxon>Eukaryota</taxon>
        <taxon>Fungi</taxon>
        <taxon>Fungi incertae sedis</taxon>
        <taxon>Chytridiomycota</taxon>
        <taxon>Chytridiomycota incertae sedis</taxon>
        <taxon>Neocallimastigomycetes</taxon>
        <taxon>Neocallimastigales</taxon>
        <taxon>Neocallimastigaceae</taxon>
        <taxon>Anaeromyces</taxon>
    </lineage>
</organism>
<evidence type="ECO:0000256" key="3">
    <source>
        <dbReference type="SAM" id="MobiDB-lite"/>
    </source>
</evidence>
<keyword evidence="2" id="KW-0175">Coiled coil</keyword>
<reference evidence="4 5" key="2">
    <citation type="submission" date="2016-08" db="EMBL/GenBank/DDBJ databases">
        <title>Pervasive Adenine N6-methylation of Active Genes in Fungi.</title>
        <authorList>
            <consortium name="DOE Joint Genome Institute"/>
            <person name="Mondo S.J."/>
            <person name="Dannebaum R.O."/>
            <person name="Kuo R.C."/>
            <person name="Labutti K."/>
            <person name="Haridas S."/>
            <person name="Kuo A."/>
            <person name="Salamov A."/>
            <person name="Ahrendt S.R."/>
            <person name="Lipzen A."/>
            <person name="Sullivan W."/>
            <person name="Andreopoulos W.B."/>
            <person name="Clum A."/>
            <person name="Lindquist E."/>
            <person name="Daum C."/>
            <person name="Ramamoorthy G.K."/>
            <person name="Gryganskyi A."/>
            <person name="Culley D."/>
            <person name="Magnuson J.K."/>
            <person name="James T.Y."/>
            <person name="O'Malley M.A."/>
            <person name="Stajich J.E."/>
            <person name="Spatafora J.W."/>
            <person name="Visel A."/>
            <person name="Grigoriev I.V."/>
        </authorList>
    </citation>
    <scope>NUCLEOTIDE SEQUENCE [LARGE SCALE GENOMIC DNA]</scope>
    <source>
        <strain evidence="4 5">S4</strain>
    </source>
</reference>
<gene>
    <name evidence="4" type="ORF">BCR32DRAFT_289678</name>
</gene>
<evidence type="ECO:0000313" key="5">
    <source>
        <dbReference type="Proteomes" id="UP000193944"/>
    </source>
</evidence>
<dbReference type="STRING" id="1754192.A0A1Y1XMA0"/>
<name>A0A1Y1XMA0_9FUNG</name>
<keyword evidence="5" id="KW-1185">Reference proteome</keyword>
<comment type="caution">
    <text evidence="4">The sequence shown here is derived from an EMBL/GenBank/DDBJ whole genome shotgun (WGS) entry which is preliminary data.</text>
</comment>
<protein>
    <recommendedName>
        <fullName evidence="6">TPR-like protein</fullName>
    </recommendedName>
</protein>
<dbReference type="InterPro" id="IPR011990">
    <property type="entry name" value="TPR-like_helical_dom_sf"/>
</dbReference>
<dbReference type="PANTHER" id="PTHR46423">
    <property type="entry name" value="RNA POLYMERASE II-ASSOCIATED PROTEIN 3"/>
    <property type="match status" value="1"/>
</dbReference>
<dbReference type="Proteomes" id="UP000193944">
    <property type="component" value="Unassembled WGS sequence"/>
</dbReference>
<dbReference type="SUPFAM" id="SSF48452">
    <property type="entry name" value="TPR-like"/>
    <property type="match status" value="1"/>
</dbReference>
<keyword evidence="1" id="KW-0802">TPR repeat</keyword>
<dbReference type="AlphaFoldDB" id="A0A1Y1XMA0"/>
<dbReference type="PANTHER" id="PTHR46423:SF1">
    <property type="entry name" value="RNA POLYMERASE II-ASSOCIATED PROTEIN 3"/>
    <property type="match status" value="1"/>
</dbReference>
<dbReference type="OrthoDB" id="629492at2759"/>
<evidence type="ECO:0000256" key="1">
    <source>
        <dbReference type="ARBA" id="ARBA00022803"/>
    </source>
</evidence>
<evidence type="ECO:0000256" key="2">
    <source>
        <dbReference type="SAM" id="Coils"/>
    </source>
</evidence>
<dbReference type="InterPro" id="IPR051966">
    <property type="entry name" value="RPAP3"/>
</dbReference>
<reference evidence="4 5" key="1">
    <citation type="submission" date="2016-08" db="EMBL/GenBank/DDBJ databases">
        <title>A Parts List for Fungal Cellulosomes Revealed by Comparative Genomics.</title>
        <authorList>
            <consortium name="DOE Joint Genome Institute"/>
            <person name="Haitjema C.H."/>
            <person name="Gilmore S.P."/>
            <person name="Henske J.K."/>
            <person name="Solomon K.V."/>
            <person name="De Groot R."/>
            <person name="Kuo A."/>
            <person name="Mondo S.J."/>
            <person name="Salamov A.A."/>
            <person name="Labutti K."/>
            <person name="Zhao Z."/>
            <person name="Chiniquy J."/>
            <person name="Barry K."/>
            <person name="Brewer H.M."/>
            <person name="Purvine S.O."/>
            <person name="Wright A.T."/>
            <person name="Boxma B."/>
            <person name="Van Alen T."/>
            <person name="Hackstein J.H."/>
            <person name="Baker S.E."/>
            <person name="Grigoriev I.V."/>
            <person name="O'Malley M.A."/>
        </authorList>
    </citation>
    <scope>NUCLEOTIDE SEQUENCE [LARGE SCALE GENOMIC DNA]</scope>
    <source>
        <strain evidence="4 5">S4</strain>
    </source>
</reference>
<dbReference type="SMART" id="SM00028">
    <property type="entry name" value="TPR"/>
    <property type="match status" value="3"/>
</dbReference>
<proteinExistence type="predicted"/>
<feature type="coiled-coil region" evidence="2">
    <location>
        <begin position="271"/>
        <end position="331"/>
    </location>
</feature>
<feature type="region of interest" description="Disordered" evidence="3">
    <location>
        <begin position="128"/>
        <end position="149"/>
    </location>
</feature>
<evidence type="ECO:0008006" key="6">
    <source>
        <dbReference type="Google" id="ProtNLM"/>
    </source>
</evidence>
<dbReference type="InterPro" id="IPR019734">
    <property type="entry name" value="TPR_rpt"/>
</dbReference>